<dbReference type="InterPro" id="IPR003709">
    <property type="entry name" value="VanY-like_core_dom"/>
</dbReference>
<dbReference type="InterPro" id="IPR009045">
    <property type="entry name" value="Zn_M74/Hedgehog-like"/>
</dbReference>
<feature type="region of interest" description="Disordered" evidence="1">
    <location>
        <begin position="1"/>
        <end position="40"/>
    </location>
</feature>
<feature type="transmembrane region" description="Helical" evidence="2">
    <location>
        <begin position="129"/>
        <end position="154"/>
    </location>
</feature>
<sequence>MTEPGGLVTPRAAPETRRAARAMREEAERRARAAAQGVEAEPVLRTSLDASDAAARDVPATDTVPLFTVDTAPVLTVGTGPTASIDPPKTPATRAVARVAAGPQPLGDLVTEDATPARHVRPRRMARRIALVAGLATGAALLLGSSAAVTAMIADTQQHDSATTAALTVAPPTIEQLPVPDVQESPPAADLCTLSTFTTALQAGDDEGAVVAAGGGEAFRAAVVEGRAPCVDLGDSSRIWTVLDKHRPANPIDYRPGNLVLPGGVRNIEGGALRADAAAALSAMVAAARDAGAGELALESGFRSYQTQQTTYGRHFAERGERADLVSARPGYSEHQLGLSADVVACAGGCSGLDELAASPQGQWVAAHAWEHGWIVRYVDGATAVTGYTPEPWHLRYVGPELAKAYHDGGWTSLEEFFGLEAAPDYLD</sequence>
<name>A0ABS7HTN7_9MICO</name>
<gene>
    <name evidence="4" type="ORF">JNB62_17855</name>
</gene>
<dbReference type="SUPFAM" id="SSF55166">
    <property type="entry name" value="Hedgehog/DD-peptidase"/>
    <property type="match status" value="1"/>
</dbReference>
<keyword evidence="2" id="KW-0812">Transmembrane</keyword>
<feature type="compositionally biased region" description="Basic and acidic residues" evidence="1">
    <location>
        <begin position="14"/>
        <end position="31"/>
    </location>
</feature>
<protein>
    <submittedName>
        <fullName evidence="4">M15 family metallopeptidase</fullName>
    </submittedName>
</protein>
<dbReference type="InterPro" id="IPR052179">
    <property type="entry name" value="DD-CPase-like"/>
</dbReference>
<evidence type="ECO:0000256" key="1">
    <source>
        <dbReference type="SAM" id="MobiDB-lite"/>
    </source>
</evidence>
<keyword evidence="2" id="KW-0472">Membrane</keyword>
<accession>A0ABS7HTN7</accession>
<dbReference type="CDD" id="cd14852">
    <property type="entry name" value="LD-carboxypeptidase"/>
    <property type="match status" value="1"/>
</dbReference>
<feature type="domain" description="D-alanyl-D-alanine carboxypeptidase-like core" evidence="3">
    <location>
        <begin position="273"/>
        <end position="399"/>
    </location>
</feature>
<evidence type="ECO:0000259" key="3">
    <source>
        <dbReference type="Pfam" id="PF02557"/>
    </source>
</evidence>
<dbReference type="PANTHER" id="PTHR34385">
    <property type="entry name" value="D-ALANYL-D-ALANINE CARBOXYPEPTIDASE"/>
    <property type="match status" value="1"/>
</dbReference>
<evidence type="ECO:0000313" key="5">
    <source>
        <dbReference type="Proteomes" id="UP001196843"/>
    </source>
</evidence>
<evidence type="ECO:0000256" key="2">
    <source>
        <dbReference type="SAM" id="Phobius"/>
    </source>
</evidence>
<dbReference type="PANTHER" id="PTHR34385:SF1">
    <property type="entry name" value="PEPTIDOGLYCAN L-ALANYL-D-GLUTAMATE ENDOPEPTIDASE CWLK"/>
    <property type="match status" value="1"/>
</dbReference>
<keyword evidence="2" id="KW-1133">Transmembrane helix</keyword>
<reference evidence="4 5" key="1">
    <citation type="journal article" date="2021" name="MBio">
        <title>Poor Competitiveness of Bradyrhizobium in Pigeon Pea Root Colonization in Indian Soils.</title>
        <authorList>
            <person name="Chalasani D."/>
            <person name="Basu A."/>
            <person name="Pullabhotla S.V.S.R.N."/>
            <person name="Jorrin B."/>
            <person name="Neal A.L."/>
            <person name="Poole P.S."/>
            <person name="Podile A.R."/>
            <person name="Tkacz A."/>
        </authorList>
    </citation>
    <scope>NUCLEOTIDE SEQUENCE [LARGE SCALE GENOMIC DNA]</scope>
    <source>
        <strain evidence="4 5">HU14</strain>
    </source>
</reference>
<keyword evidence="5" id="KW-1185">Reference proteome</keyword>
<evidence type="ECO:0000313" key="4">
    <source>
        <dbReference type="EMBL" id="MBW9095547.1"/>
    </source>
</evidence>
<dbReference type="EMBL" id="JAEUAW010000020">
    <property type="protein sequence ID" value="MBW9095547.1"/>
    <property type="molecule type" value="Genomic_DNA"/>
</dbReference>
<dbReference type="Pfam" id="PF02557">
    <property type="entry name" value="VanY"/>
    <property type="match status" value="1"/>
</dbReference>
<organism evidence="4 5">
    <name type="scientific">Microbacterium jejuense</name>
    <dbReference type="NCBI Taxonomy" id="1263637"/>
    <lineage>
        <taxon>Bacteria</taxon>
        <taxon>Bacillati</taxon>
        <taxon>Actinomycetota</taxon>
        <taxon>Actinomycetes</taxon>
        <taxon>Micrococcales</taxon>
        <taxon>Microbacteriaceae</taxon>
        <taxon>Microbacterium</taxon>
    </lineage>
</organism>
<dbReference type="Proteomes" id="UP001196843">
    <property type="component" value="Unassembled WGS sequence"/>
</dbReference>
<dbReference type="Gene3D" id="3.30.1380.10">
    <property type="match status" value="1"/>
</dbReference>
<dbReference type="InterPro" id="IPR058193">
    <property type="entry name" value="VanY/YodJ_core_dom"/>
</dbReference>
<dbReference type="RefSeq" id="WP_220302245.1">
    <property type="nucleotide sequence ID" value="NZ_JAEUAW010000020.1"/>
</dbReference>
<proteinExistence type="predicted"/>
<comment type="caution">
    <text evidence="4">The sequence shown here is derived from an EMBL/GenBank/DDBJ whole genome shotgun (WGS) entry which is preliminary data.</text>
</comment>